<dbReference type="Proteomes" id="UP001290455">
    <property type="component" value="Unassembled WGS sequence"/>
</dbReference>
<proteinExistence type="predicted"/>
<gene>
    <name evidence="1" type="ORF">SM124_11395</name>
</gene>
<organism evidence="1 2">
    <name type="scientific">Robertmurraya mangrovi</name>
    <dbReference type="NCBI Taxonomy" id="3098077"/>
    <lineage>
        <taxon>Bacteria</taxon>
        <taxon>Bacillati</taxon>
        <taxon>Bacillota</taxon>
        <taxon>Bacilli</taxon>
        <taxon>Bacillales</taxon>
        <taxon>Bacillaceae</taxon>
        <taxon>Robertmurraya</taxon>
    </lineage>
</organism>
<protein>
    <submittedName>
        <fullName evidence="1">Uncharacterized protein</fullName>
    </submittedName>
</protein>
<reference evidence="1 2" key="1">
    <citation type="submission" date="2023-11" db="EMBL/GenBank/DDBJ databases">
        <title>Bacillus jintuensis, isolated from a mudflat on the Beibu Gulf coast.</title>
        <authorList>
            <person name="Li M."/>
        </authorList>
    </citation>
    <scope>NUCLEOTIDE SEQUENCE [LARGE SCALE GENOMIC DNA]</scope>
    <source>
        <strain evidence="1 2">31A1R</strain>
    </source>
</reference>
<evidence type="ECO:0000313" key="1">
    <source>
        <dbReference type="EMBL" id="MDZ5472352.1"/>
    </source>
</evidence>
<keyword evidence="2" id="KW-1185">Reference proteome</keyword>
<name>A0ABU5IYZ3_9BACI</name>
<sequence>MKMIHSNNQPKLFAQVVYHKNKWLSSASKALINLLLSSKTEHLNTLVSKGHL</sequence>
<evidence type="ECO:0000313" key="2">
    <source>
        <dbReference type="Proteomes" id="UP001290455"/>
    </source>
</evidence>
<dbReference type="EMBL" id="JAXOFX010000006">
    <property type="protein sequence ID" value="MDZ5472352.1"/>
    <property type="molecule type" value="Genomic_DNA"/>
</dbReference>
<dbReference type="RefSeq" id="WP_322446643.1">
    <property type="nucleotide sequence ID" value="NZ_JAXOFX010000006.1"/>
</dbReference>
<comment type="caution">
    <text evidence="1">The sequence shown here is derived from an EMBL/GenBank/DDBJ whole genome shotgun (WGS) entry which is preliminary data.</text>
</comment>
<accession>A0ABU5IYZ3</accession>